<dbReference type="Proteomes" id="UP000230423">
    <property type="component" value="Unassembled WGS sequence"/>
</dbReference>
<reference evidence="2 3" key="1">
    <citation type="submission" date="2015-09" db="EMBL/GenBank/DDBJ databases">
        <title>Draft genome of the parasitic nematode Teladorsagia circumcincta isolate WARC Sus (inbred).</title>
        <authorList>
            <person name="Mitreva M."/>
        </authorList>
    </citation>
    <scope>NUCLEOTIDE SEQUENCE [LARGE SCALE GENOMIC DNA]</scope>
    <source>
        <strain evidence="2 3">S</strain>
    </source>
</reference>
<protein>
    <submittedName>
        <fullName evidence="2">Uncharacterized protein</fullName>
    </submittedName>
</protein>
<gene>
    <name evidence="2" type="ORF">TELCIR_10500</name>
</gene>
<dbReference type="AlphaFoldDB" id="A0A2G9UC31"/>
<dbReference type="EMBL" id="KZ347431">
    <property type="protein sequence ID" value="PIO67743.1"/>
    <property type="molecule type" value="Genomic_DNA"/>
</dbReference>
<organism evidence="2 3">
    <name type="scientific">Teladorsagia circumcincta</name>
    <name type="common">Brown stomach worm</name>
    <name type="synonym">Ostertagia circumcincta</name>
    <dbReference type="NCBI Taxonomy" id="45464"/>
    <lineage>
        <taxon>Eukaryota</taxon>
        <taxon>Metazoa</taxon>
        <taxon>Ecdysozoa</taxon>
        <taxon>Nematoda</taxon>
        <taxon>Chromadorea</taxon>
        <taxon>Rhabditida</taxon>
        <taxon>Rhabditina</taxon>
        <taxon>Rhabditomorpha</taxon>
        <taxon>Strongyloidea</taxon>
        <taxon>Trichostrongylidae</taxon>
        <taxon>Teladorsagia</taxon>
    </lineage>
</organism>
<accession>A0A2G9UC31</accession>
<evidence type="ECO:0000256" key="1">
    <source>
        <dbReference type="SAM" id="MobiDB-lite"/>
    </source>
</evidence>
<evidence type="ECO:0000313" key="3">
    <source>
        <dbReference type="Proteomes" id="UP000230423"/>
    </source>
</evidence>
<proteinExistence type="predicted"/>
<sequence>MIHSNLESDVNYDIPRNTTPDTRPRLQDELVINTNPFGKPNQVCIPHQEHRVYLTSCPLSLLGDETPASPVTLP</sequence>
<name>A0A2G9UC31_TELCI</name>
<evidence type="ECO:0000313" key="2">
    <source>
        <dbReference type="EMBL" id="PIO67743.1"/>
    </source>
</evidence>
<feature type="region of interest" description="Disordered" evidence="1">
    <location>
        <begin position="1"/>
        <end position="24"/>
    </location>
</feature>
<keyword evidence="3" id="KW-1185">Reference proteome</keyword>